<dbReference type="EMBL" id="MU069550">
    <property type="protein sequence ID" value="KAF5839225.1"/>
    <property type="molecule type" value="Genomic_DNA"/>
</dbReference>
<evidence type="ECO:0000256" key="1">
    <source>
        <dbReference type="ARBA" id="ARBA00004245"/>
    </source>
</evidence>
<organism evidence="12 13">
    <name type="scientific">Dunaliella salina</name>
    <name type="common">Green alga</name>
    <name type="synonym">Protococcus salinus</name>
    <dbReference type="NCBI Taxonomy" id="3046"/>
    <lineage>
        <taxon>Eukaryota</taxon>
        <taxon>Viridiplantae</taxon>
        <taxon>Chlorophyta</taxon>
        <taxon>core chlorophytes</taxon>
        <taxon>Chlorophyceae</taxon>
        <taxon>CS clade</taxon>
        <taxon>Chlamydomonadales</taxon>
        <taxon>Dunaliellaceae</taxon>
        <taxon>Dunaliella</taxon>
    </lineage>
</organism>
<gene>
    <name evidence="12" type="ORF">DUNSADRAFT_1258</name>
</gene>
<keyword evidence="6 8" id="KW-0505">Motor protein</keyword>
<feature type="binding site" evidence="8">
    <location>
        <begin position="184"/>
        <end position="191"/>
    </location>
    <ligand>
        <name>ATP</name>
        <dbReference type="ChEBI" id="CHEBI:30616"/>
    </ligand>
</feature>
<dbReference type="PANTHER" id="PTHR47971:SF8">
    <property type="entry name" value="KINESIN-LIKE PROTEIN"/>
    <property type="match status" value="1"/>
</dbReference>
<comment type="similarity">
    <text evidence="8 9">Belongs to the TRAFAC class myosin-kinesin ATPase superfamily. Kinesin family.</text>
</comment>
<dbReference type="InterPro" id="IPR001752">
    <property type="entry name" value="Kinesin_motor_dom"/>
</dbReference>
<evidence type="ECO:0000313" key="12">
    <source>
        <dbReference type="EMBL" id="KAF5839225.1"/>
    </source>
</evidence>
<dbReference type="CDD" id="cd01367">
    <property type="entry name" value="KISc_KIF2_like"/>
    <property type="match status" value="1"/>
</dbReference>
<dbReference type="InterPro" id="IPR027640">
    <property type="entry name" value="Kinesin-like_fam"/>
</dbReference>
<dbReference type="PANTHER" id="PTHR47971">
    <property type="entry name" value="KINESIN-RELATED PROTEIN 6"/>
    <property type="match status" value="1"/>
</dbReference>
<reference evidence="12" key="1">
    <citation type="submission" date="2017-08" db="EMBL/GenBank/DDBJ databases">
        <authorList>
            <person name="Polle J.E."/>
            <person name="Barry K."/>
            <person name="Cushman J."/>
            <person name="Schmutz J."/>
            <person name="Tran D."/>
            <person name="Hathwaick L.T."/>
            <person name="Yim W.C."/>
            <person name="Jenkins J."/>
            <person name="Mckie-Krisberg Z.M."/>
            <person name="Prochnik S."/>
            <person name="Lindquist E."/>
            <person name="Dockter R.B."/>
            <person name="Adam C."/>
            <person name="Molina H."/>
            <person name="Bunkerborg J."/>
            <person name="Jin E."/>
            <person name="Buchheim M."/>
            <person name="Magnuson J."/>
        </authorList>
    </citation>
    <scope>NUCLEOTIDE SEQUENCE</scope>
    <source>
        <strain evidence="12">CCAP 19/18</strain>
    </source>
</reference>
<keyword evidence="13" id="KW-1185">Reference proteome</keyword>
<name>A0ABQ7GX96_DUNSA</name>
<protein>
    <recommendedName>
        <fullName evidence="9">Kinesin-like protein</fullName>
    </recommendedName>
</protein>
<evidence type="ECO:0000256" key="4">
    <source>
        <dbReference type="ARBA" id="ARBA00022741"/>
    </source>
</evidence>
<feature type="domain" description="Kinesin motor" evidence="11">
    <location>
        <begin position="93"/>
        <end position="411"/>
    </location>
</feature>
<accession>A0ABQ7GX96</accession>
<dbReference type="PRINTS" id="PR00380">
    <property type="entry name" value="KINESINHEAVY"/>
</dbReference>
<dbReference type="Pfam" id="PF00225">
    <property type="entry name" value="Kinesin"/>
    <property type="match status" value="1"/>
</dbReference>
<dbReference type="Proteomes" id="UP000815325">
    <property type="component" value="Unassembled WGS sequence"/>
</dbReference>
<dbReference type="Gene3D" id="3.40.850.10">
    <property type="entry name" value="Kinesin motor domain"/>
    <property type="match status" value="1"/>
</dbReference>
<keyword evidence="7" id="KW-0206">Cytoskeleton</keyword>
<dbReference type="GO" id="GO:0016787">
    <property type="term" value="F:hydrolase activity"/>
    <property type="evidence" value="ECO:0007669"/>
    <property type="project" value="UniProtKB-KW"/>
</dbReference>
<evidence type="ECO:0000256" key="9">
    <source>
        <dbReference type="RuleBase" id="RU000394"/>
    </source>
</evidence>
<keyword evidence="2" id="KW-0963">Cytoplasm</keyword>
<evidence type="ECO:0000313" key="13">
    <source>
        <dbReference type="Proteomes" id="UP000815325"/>
    </source>
</evidence>
<comment type="caution">
    <text evidence="12">The sequence shown here is derived from an EMBL/GenBank/DDBJ whole genome shotgun (WGS) entry which is preliminary data.</text>
</comment>
<evidence type="ECO:0000256" key="10">
    <source>
        <dbReference type="SAM" id="MobiDB-lite"/>
    </source>
</evidence>
<feature type="compositionally biased region" description="Low complexity" evidence="10">
    <location>
        <begin position="64"/>
        <end position="85"/>
    </location>
</feature>
<evidence type="ECO:0000259" key="11">
    <source>
        <dbReference type="PROSITE" id="PS50067"/>
    </source>
</evidence>
<keyword evidence="3 9" id="KW-0493">Microtubule</keyword>
<sequence length="598" mass="66666">MADIDFNALAPEEKQQLLALMRMKKKAPRDLDVQNGGLLDLDAHDGDLLGNACGPAMQLSPMGQQQQGRQQQAVAAQQAAAAAPQEYPEDPEKIRVVVRKRPINKKEREKGEDDIVDVNMERSFVVVNETKLKVDLTKYLEKHQFNFDESLDESVSNEDVYQVTIGPLIHTLFKNGKASCFAYGQTGSGKTYTMQPLPIRAAADILNFLAKPQFRDIFLHVSCFEIYGNKTFDLLNSRKRLNILEDGKRQVCVVGLKEYNVEEVGIVKQLIESANQQRSVGTTAANSDSSRSHSIMQFALKTGSDKLVGKLSFIDLAGSERGADTSDNNRQTRLEGAEINKSLLALKECIRALDSDARHVPFRGSKLTAVLRDSFLGDQARTVMIANISPTNVSVEHTLNTLRYADRVKELRKDKAERAPGGVTPGNNPAYHAAVERAHQPDGAMAGAAGARDRSPLRDVKMNRVRPPTPPPIEQPQGINKVNAAPISGDLEYDDDEEMSRHEDLMDTILEEEEQLITAHRMQIEETMDVVRREMALLTEVDQPGSMIDKYVEKLEMILNQKMEKIVDLKGKLGRFKDHLKEEELMSKTLGPAGARKW</sequence>
<evidence type="ECO:0000256" key="6">
    <source>
        <dbReference type="ARBA" id="ARBA00023175"/>
    </source>
</evidence>
<feature type="region of interest" description="Disordered" evidence="10">
    <location>
        <begin position="59"/>
        <end position="88"/>
    </location>
</feature>
<dbReference type="PROSITE" id="PS00411">
    <property type="entry name" value="KINESIN_MOTOR_1"/>
    <property type="match status" value="1"/>
</dbReference>
<evidence type="ECO:0000256" key="5">
    <source>
        <dbReference type="ARBA" id="ARBA00022840"/>
    </source>
</evidence>
<evidence type="ECO:0000256" key="7">
    <source>
        <dbReference type="ARBA" id="ARBA00023212"/>
    </source>
</evidence>
<dbReference type="SMART" id="SM00129">
    <property type="entry name" value="KISc"/>
    <property type="match status" value="1"/>
</dbReference>
<evidence type="ECO:0000256" key="2">
    <source>
        <dbReference type="ARBA" id="ARBA00022490"/>
    </source>
</evidence>
<dbReference type="SUPFAM" id="SSF52540">
    <property type="entry name" value="P-loop containing nucleoside triphosphate hydrolases"/>
    <property type="match status" value="1"/>
</dbReference>
<dbReference type="InterPro" id="IPR019821">
    <property type="entry name" value="Kinesin_motor_CS"/>
</dbReference>
<evidence type="ECO:0000256" key="3">
    <source>
        <dbReference type="ARBA" id="ARBA00022701"/>
    </source>
</evidence>
<dbReference type="InterPro" id="IPR027417">
    <property type="entry name" value="P-loop_NTPase"/>
</dbReference>
<proteinExistence type="inferred from homology"/>
<dbReference type="PROSITE" id="PS50067">
    <property type="entry name" value="KINESIN_MOTOR_2"/>
    <property type="match status" value="1"/>
</dbReference>
<evidence type="ECO:0000256" key="8">
    <source>
        <dbReference type="PROSITE-ProRule" id="PRU00283"/>
    </source>
</evidence>
<keyword evidence="4 8" id="KW-0547">Nucleotide-binding</keyword>
<keyword evidence="12" id="KW-0378">Hydrolase</keyword>
<keyword evidence="5 8" id="KW-0067">ATP-binding</keyword>
<comment type="subcellular location">
    <subcellularLocation>
        <location evidence="1">Cytoplasm</location>
        <location evidence="1">Cytoskeleton</location>
    </subcellularLocation>
</comment>
<dbReference type="InterPro" id="IPR036961">
    <property type="entry name" value="Kinesin_motor_dom_sf"/>
</dbReference>